<dbReference type="KEGG" id="mzh:Mzhil_1792"/>
<protein>
    <recommendedName>
        <fullName evidence="3">Transcriptional regulator, ArsR family</fullName>
    </recommendedName>
</protein>
<organism evidence="1 2">
    <name type="scientific">Methanosalsum zhilinae (strain DSM 4017 / NBRC 107636 / OCM 62 / WeN5)</name>
    <name type="common">Methanohalophilus zhilinae</name>
    <dbReference type="NCBI Taxonomy" id="679901"/>
    <lineage>
        <taxon>Archaea</taxon>
        <taxon>Methanobacteriati</taxon>
        <taxon>Methanobacteriota</taxon>
        <taxon>Stenosarchaea group</taxon>
        <taxon>Methanomicrobia</taxon>
        <taxon>Methanosarcinales</taxon>
        <taxon>Methanosarcinaceae</taxon>
        <taxon>Methanosalsum</taxon>
    </lineage>
</organism>
<name>F7XQM8_METZD</name>
<evidence type="ECO:0000313" key="1">
    <source>
        <dbReference type="EMBL" id="AEH61627.1"/>
    </source>
</evidence>
<dbReference type="InterPro" id="IPR036390">
    <property type="entry name" value="WH_DNA-bd_sf"/>
</dbReference>
<evidence type="ECO:0008006" key="3">
    <source>
        <dbReference type="Google" id="ProtNLM"/>
    </source>
</evidence>
<dbReference type="SUPFAM" id="SSF46785">
    <property type="entry name" value="Winged helix' DNA-binding domain"/>
    <property type="match status" value="1"/>
</dbReference>
<dbReference type="OrthoDB" id="350804at2157"/>
<evidence type="ECO:0000313" key="2">
    <source>
        <dbReference type="Proteomes" id="UP000006622"/>
    </source>
</evidence>
<dbReference type="STRING" id="679901.Mzhil_1792"/>
<reference evidence="1 2" key="1">
    <citation type="submission" date="2010-07" db="EMBL/GenBank/DDBJ databases">
        <title>The complete genome of Methanosalsum zhilinae DSM 4017.</title>
        <authorList>
            <consortium name="US DOE Joint Genome Institute (JGI-PGF)"/>
            <person name="Lucas S."/>
            <person name="Copeland A."/>
            <person name="Lapidus A."/>
            <person name="Glavina del Rio T."/>
            <person name="Dalin E."/>
            <person name="Tice H."/>
            <person name="Bruce D."/>
            <person name="Goodwin L."/>
            <person name="Pitluck S."/>
            <person name="Kyrpides N."/>
            <person name="Mavromatis K."/>
            <person name="Ovchinnikova G."/>
            <person name="Daligault H."/>
            <person name="Detter J.C."/>
            <person name="Han C."/>
            <person name="Tapia R."/>
            <person name="Larimer F."/>
            <person name="Land M."/>
            <person name="Hauser L."/>
            <person name="Markowitz V."/>
            <person name="Cheng J.-F."/>
            <person name="Hugenholtz P."/>
            <person name="Woyke T."/>
            <person name="Wu D."/>
            <person name="Spring S."/>
            <person name="Schueler E."/>
            <person name="Brambilla E."/>
            <person name="Klenk H.-P."/>
            <person name="Eisen J.A."/>
        </authorList>
    </citation>
    <scope>NUCLEOTIDE SEQUENCE [LARGE SCALE GENOMIC DNA]</scope>
    <source>
        <strain evidence="2">DSM 4017 / NBRC 107636 / OCM 62 / WeN5</strain>
    </source>
</reference>
<gene>
    <name evidence="1" type="ordered locus">Mzhil_1792</name>
</gene>
<accession>F7XQM8</accession>
<proteinExistence type="predicted"/>
<keyword evidence="2" id="KW-1185">Reference proteome</keyword>
<dbReference type="AlphaFoldDB" id="F7XQM8"/>
<dbReference type="RefSeq" id="WP_013899063.1">
    <property type="nucleotide sequence ID" value="NC_015676.1"/>
</dbReference>
<dbReference type="GeneID" id="10823435"/>
<dbReference type="Proteomes" id="UP000006622">
    <property type="component" value="Chromosome"/>
</dbReference>
<dbReference type="EMBL" id="CP002101">
    <property type="protein sequence ID" value="AEH61627.1"/>
    <property type="molecule type" value="Genomic_DNA"/>
</dbReference>
<sequence length="97" mass="11029">MYNETDISNRENSHKGIEDMPPSAKLVYKVLEYRGFLTPKEIARESQLPPRTVRYALSRLKGGNFLMEKFCFRDARQILYGVKDNGTARAAASGQNT</sequence>
<dbReference type="HOGENOM" id="CLU_176006_1_0_2"/>